<organism evidence="3 4">
    <name type="scientific">Burkholderia lata (strain ATCC 17760 / DSM 23089 / LMG 22485 / NCIMB 9086 / R18194 / 383)</name>
    <dbReference type="NCBI Taxonomy" id="482957"/>
    <lineage>
        <taxon>Bacteria</taxon>
        <taxon>Pseudomonadati</taxon>
        <taxon>Pseudomonadota</taxon>
        <taxon>Betaproteobacteria</taxon>
        <taxon>Burkholderiales</taxon>
        <taxon>Burkholderiaceae</taxon>
        <taxon>Burkholderia</taxon>
        <taxon>Burkholderia cepacia complex</taxon>
    </lineage>
</organism>
<protein>
    <recommendedName>
        <fullName evidence="2">Restriction endonuclease type IV Mrr domain-containing protein</fullName>
    </recommendedName>
</protein>
<proteinExistence type="predicted"/>
<evidence type="ECO:0000313" key="3">
    <source>
        <dbReference type="EMBL" id="ABB09303.1"/>
    </source>
</evidence>
<dbReference type="EMBL" id="CP000151">
    <property type="protein sequence ID" value="ABB09303.1"/>
    <property type="molecule type" value="Genomic_DNA"/>
</dbReference>
<accession>Q39E13</accession>
<reference evidence="3" key="1">
    <citation type="submission" date="2009-01" db="EMBL/GenBank/DDBJ databases">
        <title>Complete sequence of chromosome 1 of Burkholderia sp. 383.</title>
        <authorList>
            <consortium name="US DOE Joint Genome Institute"/>
            <person name="Copeland A."/>
            <person name="Lucas S."/>
            <person name="Lapidus A."/>
            <person name="Barry K."/>
            <person name="Detter J.C."/>
            <person name="Glavina T."/>
            <person name="Hammon N."/>
            <person name="Israni S."/>
            <person name="Pitluck S."/>
            <person name="Chain P."/>
            <person name="Malfatti S."/>
            <person name="Shin M."/>
            <person name="Vergez L."/>
            <person name="Schmutz J."/>
            <person name="Larimer F."/>
            <person name="Land M."/>
            <person name="Kyrpides N."/>
            <person name="Lykidis A."/>
            <person name="Richardson P."/>
        </authorList>
    </citation>
    <scope>NUCLEOTIDE SEQUENCE</scope>
    <source>
        <strain evidence="3">383</strain>
    </source>
</reference>
<dbReference type="GO" id="GO:0003677">
    <property type="term" value="F:DNA binding"/>
    <property type="evidence" value="ECO:0007669"/>
    <property type="project" value="InterPro"/>
</dbReference>
<dbReference type="GO" id="GO:0004519">
    <property type="term" value="F:endonuclease activity"/>
    <property type="evidence" value="ECO:0007669"/>
    <property type="project" value="InterPro"/>
</dbReference>
<dbReference type="GeneID" id="45099597"/>
<dbReference type="GO" id="GO:0009307">
    <property type="term" value="P:DNA restriction-modification system"/>
    <property type="evidence" value="ECO:0007669"/>
    <property type="project" value="InterPro"/>
</dbReference>
<dbReference type="Pfam" id="PF04471">
    <property type="entry name" value="Mrr_cat"/>
    <property type="match status" value="1"/>
</dbReference>
<dbReference type="RefSeq" id="WP_011352829.1">
    <property type="nucleotide sequence ID" value="NC_007510.1"/>
</dbReference>
<feature type="domain" description="Restriction endonuclease type IV Mrr" evidence="2">
    <location>
        <begin position="11"/>
        <end position="135"/>
    </location>
</feature>
<dbReference type="KEGG" id="bur:Bcep18194_A5709"/>
<sequence>MKFTDLDIDFRKVTPSQFEELCYDLVSRNGFYALKWRRGGADSGRDIEATLRLHNAVVGTIEERWFFECKHYTSGGVPPDDLTSKIAWADAEQPDHLVFFMSSYPTNPARDWLRKIEVQRSYRLHVVEEKDLKDLLLAFPDLVEKYFASAIVRLLRSIQDTWVAHGLTPDSGAIDRVLGELDIANLALQDVAFLWGACLRVKSDPSTLSRRILSLKPYVIGLAGADRSVFDGIVMSKEKGKIAAEFTLIYRAHVKEHIMIESNFMKNGSTYEGRYSLALLATGQVIEVLSSKDGSFGPLVVAWNDGKDFFVPVRDRLLSGIHFDHDTEDMPDGAEVSQSHDQVDLGTLY</sequence>
<keyword evidence="4" id="KW-1185">Reference proteome</keyword>
<evidence type="ECO:0000259" key="2">
    <source>
        <dbReference type="Pfam" id="PF04471"/>
    </source>
</evidence>
<evidence type="ECO:0000256" key="1">
    <source>
        <dbReference type="SAM" id="MobiDB-lite"/>
    </source>
</evidence>
<dbReference type="Gene3D" id="3.40.1350.10">
    <property type="match status" value="1"/>
</dbReference>
<dbReference type="SUPFAM" id="SSF52980">
    <property type="entry name" value="Restriction endonuclease-like"/>
    <property type="match status" value="1"/>
</dbReference>
<dbReference type="InterPro" id="IPR011335">
    <property type="entry name" value="Restrct_endonuc-II-like"/>
</dbReference>
<evidence type="ECO:0000313" key="4">
    <source>
        <dbReference type="Proteomes" id="UP000002705"/>
    </source>
</evidence>
<dbReference type="AlphaFoldDB" id="Q39E13"/>
<dbReference type="HOGENOM" id="CLU_808161_0_0_4"/>
<dbReference type="Proteomes" id="UP000002705">
    <property type="component" value="Chromosome 1"/>
</dbReference>
<feature type="region of interest" description="Disordered" evidence="1">
    <location>
        <begin position="329"/>
        <end position="349"/>
    </location>
</feature>
<dbReference type="PATRIC" id="fig|482957.22.peg.2687"/>
<dbReference type="InterPro" id="IPR007560">
    <property type="entry name" value="Restrct_endonuc_IV_Mrr"/>
</dbReference>
<gene>
    <name evidence="3" type="ordered locus">Bcep18194_A5709</name>
</gene>
<name>Q39E13_BURL3</name>
<dbReference type="InterPro" id="IPR011856">
    <property type="entry name" value="tRNA_endonuc-like_dom_sf"/>
</dbReference>